<dbReference type="RefSeq" id="XP_046068203.1">
    <property type="nucleotide sequence ID" value="XM_046220982.1"/>
</dbReference>
<sequence>MLSLKTLALLLPALSAAYTLHACTDNSCSEGCKDFSAPDVSSDTDCLDFGFVAKSIYWTDTKNTLDGWKAAGCNGGPGSEDVWINDGNPENNACIDQENSDGAPDGFRYYIINNSAE</sequence>
<evidence type="ECO:0000256" key="1">
    <source>
        <dbReference type="SAM" id="SignalP"/>
    </source>
</evidence>
<keyword evidence="3" id="KW-1185">Reference proteome</keyword>
<dbReference type="Proteomes" id="UP001201262">
    <property type="component" value="Unassembled WGS sequence"/>
</dbReference>
<proteinExistence type="predicted"/>
<keyword evidence="1" id="KW-0732">Signal</keyword>
<accession>A0AAD4KI71</accession>
<gene>
    <name evidence="2" type="ORF">BGW36DRAFT_431426</name>
</gene>
<feature type="chain" id="PRO_5042209408" evidence="1">
    <location>
        <begin position="18"/>
        <end position="117"/>
    </location>
</feature>
<evidence type="ECO:0000313" key="3">
    <source>
        <dbReference type="Proteomes" id="UP001201262"/>
    </source>
</evidence>
<comment type="caution">
    <text evidence="2">The sequence shown here is derived from an EMBL/GenBank/DDBJ whole genome shotgun (WGS) entry which is preliminary data.</text>
</comment>
<feature type="signal peptide" evidence="1">
    <location>
        <begin position="1"/>
        <end position="17"/>
    </location>
</feature>
<reference evidence="2" key="1">
    <citation type="submission" date="2021-12" db="EMBL/GenBank/DDBJ databases">
        <title>Convergent genome expansion in fungi linked to evolution of root-endophyte symbiosis.</title>
        <authorList>
            <consortium name="DOE Joint Genome Institute"/>
            <person name="Ke Y.-H."/>
            <person name="Bonito G."/>
            <person name="Liao H.-L."/>
            <person name="Looney B."/>
            <person name="Rojas-Flechas A."/>
            <person name="Nash J."/>
            <person name="Hameed K."/>
            <person name="Schadt C."/>
            <person name="Martin F."/>
            <person name="Crous P.W."/>
            <person name="Miettinen O."/>
            <person name="Magnuson J.K."/>
            <person name="Labbe J."/>
            <person name="Jacobson D."/>
            <person name="Doktycz M.J."/>
            <person name="Veneault-Fourrey C."/>
            <person name="Kuo A."/>
            <person name="Mondo S."/>
            <person name="Calhoun S."/>
            <person name="Riley R."/>
            <person name="Ohm R."/>
            <person name="LaButti K."/>
            <person name="Andreopoulos B."/>
            <person name="Pangilinan J."/>
            <person name="Nolan M."/>
            <person name="Tritt A."/>
            <person name="Clum A."/>
            <person name="Lipzen A."/>
            <person name="Daum C."/>
            <person name="Barry K."/>
            <person name="Grigoriev I.V."/>
            <person name="Vilgalys R."/>
        </authorList>
    </citation>
    <scope>NUCLEOTIDE SEQUENCE</scope>
    <source>
        <strain evidence="2">PMI_201</strain>
    </source>
</reference>
<dbReference type="AlphaFoldDB" id="A0AAD4KI71"/>
<protein>
    <submittedName>
        <fullName evidence="2">Uncharacterized protein</fullName>
    </submittedName>
</protein>
<organism evidence="2 3">
    <name type="scientific">Talaromyces proteolyticus</name>
    <dbReference type="NCBI Taxonomy" id="1131652"/>
    <lineage>
        <taxon>Eukaryota</taxon>
        <taxon>Fungi</taxon>
        <taxon>Dikarya</taxon>
        <taxon>Ascomycota</taxon>
        <taxon>Pezizomycotina</taxon>
        <taxon>Eurotiomycetes</taxon>
        <taxon>Eurotiomycetidae</taxon>
        <taxon>Eurotiales</taxon>
        <taxon>Trichocomaceae</taxon>
        <taxon>Talaromyces</taxon>
        <taxon>Talaromyces sect. Bacilispori</taxon>
    </lineage>
</organism>
<dbReference type="GeneID" id="70251269"/>
<evidence type="ECO:0000313" key="2">
    <source>
        <dbReference type="EMBL" id="KAH8692206.1"/>
    </source>
</evidence>
<name>A0AAD4KI71_9EURO</name>
<dbReference type="EMBL" id="JAJTJA010000011">
    <property type="protein sequence ID" value="KAH8692206.1"/>
    <property type="molecule type" value="Genomic_DNA"/>
</dbReference>